<dbReference type="EMBL" id="CM037160">
    <property type="protein sequence ID" value="KAH7840721.1"/>
    <property type="molecule type" value="Genomic_DNA"/>
</dbReference>
<reference evidence="1 2" key="1">
    <citation type="journal article" date="2021" name="Hortic Res">
        <title>High-quality reference genome and annotation aids understanding of berry development for evergreen blueberry (Vaccinium darrowii).</title>
        <authorList>
            <person name="Yu J."/>
            <person name="Hulse-Kemp A.M."/>
            <person name="Babiker E."/>
            <person name="Staton M."/>
        </authorList>
    </citation>
    <scope>NUCLEOTIDE SEQUENCE [LARGE SCALE GENOMIC DNA]</scope>
    <source>
        <strain evidence="2">cv. NJ 8807/NJ 8810</strain>
        <tissue evidence="1">Young leaf</tissue>
    </source>
</reference>
<protein>
    <submittedName>
        <fullName evidence="1">Uncharacterized protein</fullName>
    </submittedName>
</protein>
<sequence>MLKIGIKVTVVSFVTVFPAISRMGSIRRTNLVYGFLRKLGSKYANDPFALSSAIFIMDWTMRIKGLMHVHEMQQEGFMMDSVTVTALLSAASNLRIWKLGSYMIDIINSSCLSAGIVSLGKQLHCFVIHNCLDNNFFVASALIDMYSKSGAISYAENVFSMSPERNSVTYTNMILGYGQHGFGEKALSLFYSMRESDIRPNTVSLVAILLACSYSGVIRLQQLPSSIMNSKQAVKDFTGLLVLDDFRYASLFHCRSMIFSAKYRMMSLHREEEQLANYSRPVTAKRSEMMLELNQRVKENSIFLGKLQRPDLSFSSLWHLISQRLNNASLMGQSNMNLTNISTSRHGVFHPMVSNMLRTLVLGVNPGGHSVTELLLSILTQFTMTKIYISALLSDPCAAVNCIKWSPTSFLKMGCGISRDHWCCICPIHLALVFLYPGKADILKLLEIESHIGSLNDLSFAILFSKLLAVAVGGDETIKAIPLIHFNKDGTLLAASSRSNEINQLLLSLQAYKSPSSNALLGSVPYIMSGGSKPNPLFTI</sequence>
<name>A0ACB7XK41_9ERIC</name>
<proteinExistence type="predicted"/>
<organism evidence="1 2">
    <name type="scientific">Vaccinium darrowii</name>
    <dbReference type="NCBI Taxonomy" id="229202"/>
    <lineage>
        <taxon>Eukaryota</taxon>
        <taxon>Viridiplantae</taxon>
        <taxon>Streptophyta</taxon>
        <taxon>Embryophyta</taxon>
        <taxon>Tracheophyta</taxon>
        <taxon>Spermatophyta</taxon>
        <taxon>Magnoliopsida</taxon>
        <taxon>eudicotyledons</taxon>
        <taxon>Gunneridae</taxon>
        <taxon>Pentapetalae</taxon>
        <taxon>asterids</taxon>
        <taxon>Ericales</taxon>
        <taxon>Ericaceae</taxon>
        <taxon>Vaccinioideae</taxon>
        <taxon>Vaccinieae</taxon>
        <taxon>Vaccinium</taxon>
    </lineage>
</organism>
<evidence type="ECO:0000313" key="1">
    <source>
        <dbReference type="EMBL" id="KAH7840721.1"/>
    </source>
</evidence>
<comment type="caution">
    <text evidence="1">The sequence shown here is derived from an EMBL/GenBank/DDBJ whole genome shotgun (WGS) entry which is preliminary data.</text>
</comment>
<dbReference type="Proteomes" id="UP000828048">
    <property type="component" value="Chromosome 10"/>
</dbReference>
<evidence type="ECO:0000313" key="2">
    <source>
        <dbReference type="Proteomes" id="UP000828048"/>
    </source>
</evidence>
<keyword evidence="2" id="KW-1185">Reference proteome</keyword>
<gene>
    <name evidence="1" type="ORF">Vadar_020681</name>
</gene>
<accession>A0ACB7XK41</accession>